<dbReference type="PANTHER" id="PTHR24322">
    <property type="entry name" value="PKSB"/>
    <property type="match status" value="1"/>
</dbReference>
<reference evidence="4" key="1">
    <citation type="submission" date="2020-11" db="EMBL/GenBank/DDBJ databases">
        <authorList>
            <person name="Tran Van P."/>
        </authorList>
    </citation>
    <scope>NUCLEOTIDE SEQUENCE</scope>
</reference>
<evidence type="ECO:0000256" key="1">
    <source>
        <dbReference type="ARBA" id="ARBA00006484"/>
    </source>
</evidence>
<protein>
    <submittedName>
        <fullName evidence="4">Uncharacterized protein</fullName>
    </submittedName>
</protein>
<proteinExistence type="inferred from homology"/>
<gene>
    <name evidence="4" type="ORF">OSB1V03_LOCUS18407</name>
</gene>
<dbReference type="Pfam" id="PF00106">
    <property type="entry name" value="adh_short"/>
    <property type="match status" value="1"/>
</dbReference>
<feature type="transmembrane region" description="Helical" evidence="3">
    <location>
        <begin position="6"/>
        <end position="27"/>
    </location>
</feature>
<dbReference type="PANTHER" id="PTHR24322:SF736">
    <property type="entry name" value="RETINOL DEHYDROGENASE 10"/>
    <property type="match status" value="1"/>
</dbReference>
<sequence>MNQALQVLVDTLLLLYYWCEGIVLFFVPKRLRFKSVESDIALITGGGSGLGRLLAQRFARLGARVVVWDVNQSALDETCKLINQELNAGIAGGTGGGKQRVYSYVCDISDREVVYATADRVRRDVGKVTILVNNAGIVSGKRFLETPDDKIVKTFEVNAISHFW</sequence>
<evidence type="ECO:0000313" key="5">
    <source>
        <dbReference type="Proteomes" id="UP000759131"/>
    </source>
</evidence>
<keyword evidence="3" id="KW-0812">Transmembrane</keyword>
<keyword evidence="3" id="KW-0472">Membrane</keyword>
<feature type="non-terminal residue" evidence="4">
    <location>
        <position position="164"/>
    </location>
</feature>
<dbReference type="PRINTS" id="PR00081">
    <property type="entry name" value="GDHRDH"/>
</dbReference>
<dbReference type="Gene3D" id="3.40.50.720">
    <property type="entry name" value="NAD(P)-binding Rossmann-like Domain"/>
    <property type="match status" value="1"/>
</dbReference>
<dbReference type="InterPro" id="IPR002347">
    <property type="entry name" value="SDR_fam"/>
</dbReference>
<comment type="similarity">
    <text evidence="1">Belongs to the short-chain dehydrogenases/reductases (SDR) family.</text>
</comment>
<dbReference type="EMBL" id="OC878958">
    <property type="protein sequence ID" value="CAD7640891.1"/>
    <property type="molecule type" value="Genomic_DNA"/>
</dbReference>
<dbReference type="Proteomes" id="UP000759131">
    <property type="component" value="Unassembled WGS sequence"/>
</dbReference>
<dbReference type="AlphaFoldDB" id="A0A7R9LFR3"/>
<organism evidence="4">
    <name type="scientific">Medioppia subpectinata</name>
    <dbReference type="NCBI Taxonomy" id="1979941"/>
    <lineage>
        <taxon>Eukaryota</taxon>
        <taxon>Metazoa</taxon>
        <taxon>Ecdysozoa</taxon>
        <taxon>Arthropoda</taxon>
        <taxon>Chelicerata</taxon>
        <taxon>Arachnida</taxon>
        <taxon>Acari</taxon>
        <taxon>Acariformes</taxon>
        <taxon>Sarcoptiformes</taxon>
        <taxon>Oribatida</taxon>
        <taxon>Brachypylina</taxon>
        <taxon>Oppioidea</taxon>
        <taxon>Oppiidae</taxon>
        <taxon>Medioppia</taxon>
    </lineage>
</organism>
<accession>A0A7R9LFR3</accession>
<evidence type="ECO:0000256" key="3">
    <source>
        <dbReference type="SAM" id="Phobius"/>
    </source>
</evidence>
<keyword evidence="3" id="KW-1133">Transmembrane helix</keyword>
<dbReference type="InterPro" id="IPR036291">
    <property type="entry name" value="NAD(P)-bd_dom_sf"/>
</dbReference>
<evidence type="ECO:0000313" key="4">
    <source>
        <dbReference type="EMBL" id="CAD7640891.1"/>
    </source>
</evidence>
<dbReference type="SUPFAM" id="SSF51735">
    <property type="entry name" value="NAD(P)-binding Rossmann-fold domains"/>
    <property type="match status" value="1"/>
</dbReference>
<keyword evidence="5" id="KW-1185">Reference proteome</keyword>
<dbReference type="GO" id="GO:0016616">
    <property type="term" value="F:oxidoreductase activity, acting on the CH-OH group of donors, NAD or NADP as acceptor"/>
    <property type="evidence" value="ECO:0007669"/>
    <property type="project" value="TreeGrafter"/>
</dbReference>
<dbReference type="OrthoDB" id="10253736at2759"/>
<dbReference type="GO" id="GO:0005811">
    <property type="term" value="C:lipid droplet"/>
    <property type="evidence" value="ECO:0007669"/>
    <property type="project" value="TreeGrafter"/>
</dbReference>
<dbReference type="EMBL" id="CAJPIZ010024383">
    <property type="protein sequence ID" value="CAG2118455.1"/>
    <property type="molecule type" value="Genomic_DNA"/>
</dbReference>
<evidence type="ECO:0000256" key="2">
    <source>
        <dbReference type="ARBA" id="ARBA00023002"/>
    </source>
</evidence>
<name>A0A7R9LFR3_9ACAR</name>
<keyword evidence="2" id="KW-0560">Oxidoreductase</keyword>